<accession>A0ABP6ALT1</accession>
<name>A0ABP6ALT1_9ACTN</name>
<comment type="caution">
    <text evidence="1">The sequence shown here is derived from an EMBL/GenBank/DDBJ whole genome shotgun (WGS) entry which is preliminary data.</text>
</comment>
<evidence type="ECO:0000313" key="2">
    <source>
        <dbReference type="Proteomes" id="UP001499978"/>
    </source>
</evidence>
<gene>
    <name evidence="1" type="ORF">GCM10010201_14110</name>
</gene>
<keyword evidence="2" id="KW-1185">Reference proteome</keyword>
<dbReference type="Proteomes" id="UP001499978">
    <property type="component" value="Unassembled WGS sequence"/>
</dbReference>
<sequence>MEDLTVTDDFFLDQAAEPGLDPHWVQVDGITESAELRFETAADSTYPLGD</sequence>
<proteinExistence type="predicted"/>
<organism evidence="1 2">
    <name type="scientific">Pilimelia columellifera subsp. columellifera</name>
    <dbReference type="NCBI Taxonomy" id="706583"/>
    <lineage>
        <taxon>Bacteria</taxon>
        <taxon>Bacillati</taxon>
        <taxon>Actinomycetota</taxon>
        <taxon>Actinomycetes</taxon>
        <taxon>Micromonosporales</taxon>
        <taxon>Micromonosporaceae</taxon>
        <taxon>Pilimelia</taxon>
    </lineage>
</organism>
<dbReference type="EMBL" id="BAAARY010000005">
    <property type="protein sequence ID" value="GAA2518396.1"/>
    <property type="molecule type" value="Genomic_DNA"/>
</dbReference>
<reference evidence="2" key="1">
    <citation type="journal article" date="2019" name="Int. J. Syst. Evol. Microbiol.">
        <title>The Global Catalogue of Microorganisms (GCM) 10K type strain sequencing project: providing services to taxonomists for standard genome sequencing and annotation.</title>
        <authorList>
            <consortium name="The Broad Institute Genomics Platform"/>
            <consortium name="The Broad Institute Genome Sequencing Center for Infectious Disease"/>
            <person name="Wu L."/>
            <person name="Ma J."/>
        </authorList>
    </citation>
    <scope>NUCLEOTIDE SEQUENCE [LARGE SCALE GENOMIC DNA]</scope>
    <source>
        <strain evidence="2">JCM 3367</strain>
    </source>
</reference>
<evidence type="ECO:0000313" key="1">
    <source>
        <dbReference type="EMBL" id="GAA2518396.1"/>
    </source>
</evidence>
<protein>
    <submittedName>
        <fullName evidence="1">Uncharacterized protein</fullName>
    </submittedName>
</protein>